<feature type="region of interest" description="Disordered" evidence="1">
    <location>
        <begin position="48"/>
        <end position="68"/>
    </location>
</feature>
<dbReference type="EMBL" id="JROO01000045">
    <property type="protein sequence ID" value="KIH96910.1"/>
    <property type="molecule type" value="Genomic_DNA"/>
</dbReference>
<organism evidence="2 3">
    <name type="scientific">Streptomonospora alba</name>
    <dbReference type="NCBI Taxonomy" id="183763"/>
    <lineage>
        <taxon>Bacteria</taxon>
        <taxon>Bacillati</taxon>
        <taxon>Actinomycetota</taxon>
        <taxon>Actinomycetes</taxon>
        <taxon>Streptosporangiales</taxon>
        <taxon>Nocardiopsidaceae</taxon>
        <taxon>Streptomonospora</taxon>
    </lineage>
</organism>
<evidence type="ECO:0000313" key="2">
    <source>
        <dbReference type="EMBL" id="KIH96910.1"/>
    </source>
</evidence>
<proteinExistence type="predicted"/>
<gene>
    <name evidence="2" type="ORF">LP52_21790</name>
</gene>
<feature type="compositionally biased region" description="Basic and acidic residues" evidence="1">
    <location>
        <begin position="53"/>
        <end position="68"/>
    </location>
</feature>
<evidence type="ECO:0000256" key="1">
    <source>
        <dbReference type="SAM" id="MobiDB-lite"/>
    </source>
</evidence>
<keyword evidence="3" id="KW-1185">Reference proteome</keyword>
<accession>A0A0C2JD92</accession>
<dbReference type="AlphaFoldDB" id="A0A0C2JD92"/>
<sequence>MQASGGEVVHRSGFDTADEQREPSRFHQPLQVTSVDVGFSGVPEVDPLALSRAGREELTSTRIHSSQE</sequence>
<dbReference type="Proteomes" id="UP000031675">
    <property type="component" value="Unassembled WGS sequence"/>
</dbReference>
<feature type="region of interest" description="Disordered" evidence="1">
    <location>
        <begin position="1"/>
        <end position="32"/>
    </location>
</feature>
<protein>
    <submittedName>
        <fullName evidence="2">Uncharacterized protein</fullName>
    </submittedName>
</protein>
<evidence type="ECO:0000313" key="3">
    <source>
        <dbReference type="Proteomes" id="UP000031675"/>
    </source>
</evidence>
<reference evidence="3" key="1">
    <citation type="journal article" date="2015" name="Chem. Biol.">
        <title>Structure, bioactivity, and resistance mechanism of streptomonomicin, an unusual lasso Peptide from an understudied halophilic actinomycete.</title>
        <authorList>
            <person name="Metelev M."/>
            <person name="Tietz J.I."/>
            <person name="Melby J.O."/>
            <person name="Blair P.M."/>
            <person name="Zhu L."/>
            <person name="Livnat I."/>
            <person name="Severinov K."/>
            <person name="Mitchell D.A."/>
        </authorList>
    </citation>
    <scope>NUCLEOTIDE SEQUENCE [LARGE SCALE GENOMIC DNA]</scope>
    <source>
        <strain evidence="3">YIM 90003</strain>
    </source>
</reference>
<comment type="caution">
    <text evidence="2">The sequence shown here is derived from an EMBL/GenBank/DDBJ whole genome shotgun (WGS) entry which is preliminary data.</text>
</comment>
<feature type="compositionally biased region" description="Basic and acidic residues" evidence="1">
    <location>
        <begin position="8"/>
        <end position="25"/>
    </location>
</feature>
<name>A0A0C2JD92_9ACTN</name>